<accession>A0A7W4YM95</accession>
<evidence type="ECO:0000256" key="1">
    <source>
        <dbReference type="ARBA" id="ARBA00000200"/>
    </source>
</evidence>
<evidence type="ECO:0000256" key="13">
    <source>
        <dbReference type="ARBA" id="ARBA00023268"/>
    </source>
</evidence>
<dbReference type="NCBIfam" id="TIGR00151">
    <property type="entry name" value="ispF"/>
    <property type="match status" value="1"/>
</dbReference>
<feature type="binding site" evidence="14">
    <location>
        <position position="277"/>
    </location>
    <ligand>
        <name>a divalent metal cation</name>
        <dbReference type="ChEBI" id="CHEBI:60240"/>
    </ligand>
</feature>
<feature type="site" description="Positions MEP for the nucleophilic attack" evidence="14">
    <location>
        <position position="216"/>
    </location>
</feature>
<feature type="site" description="Transition state stabilizer" evidence="14">
    <location>
        <position position="29"/>
    </location>
</feature>
<evidence type="ECO:0000256" key="9">
    <source>
        <dbReference type="ARBA" id="ARBA00022695"/>
    </source>
</evidence>
<comment type="caution">
    <text evidence="16">The sequence shown here is derived from an EMBL/GenBank/DDBJ whole genome shotgun (WGS) entry which is preliminary data.</text>
</comment>
<feature type="site" description="Transition state stabilizer" evidence="14">
    <location>
        <position position="22"/>
    </location>
</feature>
<comment type="similarity">
    <text evidence="7">Belongs to the IspD/TarI cytidylyltransferase family. IspD subfamily.</text>
</comment>
<feature type="binding site" evidence="14">
    <location>
        <begin position="243"/>
        <end position="245"/>
    </location>
    <ligand>
        <name>4-CDP-2-C-methyl-D-erythritol 2-phosphate</name>
        <dbReference type="ChEBI" id="CHEBI:57919"/>
    </ligand>
</feature>
<evidence type="ECO:0000256" key="12">
    <source>
        <dbReference type="ARBA" id="ARBA00023239"/>
    </source>
</evidence>
<evidence type="ECO:0000256" key="5">
    <source>
        <dbReference type="ARBA" id="ARBA00004787"/>
    </source>
</evidence>
<organism evidence="16 17">
    <name type="scientific">Leifsonia aquatica</name>
    <name type="common">Corynebacterium aquaticum</name>
    <dbReference type="NCBI Taxonomy" id="144185"/>
    <lineage>
        <taxon>Bacteria</taxon>
        <taxon>Bacillati</taxon>
        <taxon>Actinomycetota</taxon>
        <taxon>Actinomycetes</taxon>
        <taxon>Micrococcales</taxon>
        <taxon>Microbacteriaceae</taxon>
        <taxon>Leifsonia</taxon>
    </lineage>
</organism>
<dbReference type="InterPro" id="IPR003526">
    <property type="entry name" value="MECDP_synthase"/>
</dbReference>
<feature type="site" description="Transition state stabilizer" evidence="14">
    <location>
        <position position="269"/>
    </location>
</feature>
<feature type="binding site" evidence="14">
    <location>
        <begin position="291"/>
        <end position="293"/>
    </location>
    <ligand>
        <name>4-CDP-2-C-methyl-D-erythritol 2-phosphate</name>
        <dbReference type="ChEBI" id="CHEBI:57919"/>
    </ligand>
</feature>
<dbReference type="GO" id="GO:0046872">
    <property type="term" value="F:metal ion binding"/>
    <property type="evidence" value="ECO:0007669"/>
    <property type="project" value="UniProtKB-KW"/>
</dbReference>
<dbReference type="HAMAP" id="MF_00107">
    <property type="entry name" value="IspF"/>
    <property type="match status" value="1"/>
</dbReference>
<dbReference type="Pfam" id="PF02542">
    <property type="entry name" value="YgbB"/>
    <property type="match status" value="1"/>
</dbReference>
<comment type="catalytic activity">
    <reaction evidence="1 14">
        <text>4-CDP-2-C-methyl-D-erythritol 2-phosphate = 2-C-methyl-D-erythritol 2,4-cyclic diphosphate + CMP</text>
        <dbReference type="Rhea" id="RHEA:23864"/>
        <dbReference type="ChEBI" id="CHEBI:57919"/>
        <dbReference type="ChEBI" id="CHEBI:58483"/>
        <dbReference type="ChEBI" id="CHEBI:60377"/>
        <dbReference type="EC" id="4.6.1.12"/>
    </reaction>
</comment>
<keyword evidence="17" id="KW-1185">Reference proteome</keyword>
<feature type="binding site" evidence="14">
    <location>
        <position position="245"/>
    </location>
    <ligand>
        <name>a divalent metal cation</name>
        <dbReference type="ChEBI" id="CHEBI:60240"/>
    </ligand>
</feature>
<dbReference type="InterPro" id="IPR050088">
    <property type="entry name" value="IspD/TarI_cytidylyltransf_bact"/>
</dbReference>
<reference evidence="16 17" key="1">
    <citation type="submission" date="2020-08" db="EMBL/GenBank/DDBJ databases">
        <title>Sequencing the genomes of 1000 actinobacteria strains.</title>
        <authorList>
            <person name="Klenk H.-P."/>
        </authorList>
    </citation>
    <scope>NUCLEOTIDE SEQUENCE [LARGE SCALE GENOMIC DNA]</scope>
    <source>
        <strain evidence="16 17">DSM 20146</strain>
    </source>
</reference>
<dbReference type="GO" id="GO:0050518">
    <property type="term" value="F:2-C-methyl-D-erythritol 4-phosphate cytidylyltransferase activity"/>
    <property type="evidence" value="ECO:0007669"/>
    <property type="project" value="UniProtKB-UniRule"/>
</dbReference>
<comment type="caution">
    <text evidence="14">Lacks conserved residue(s) required for the propagation of feature annotation.</text>
</comment>
<dbReference type="Gene3D" id="3.30.1330.50">
    <property type="entry name" value="2-C-methyl-D-erythritol 2,4-cyclodiphosphate synthase"/>
    <property type="match status" value="1"/>
</dbReference>
<feature type="site" description="Positions MEP for the nucleophilic attack" evidence="14">
    <location>
        <position position="163"/>
    </location>
</feature>
<feature type="region of interest" description="2-C-methyl-D-erythritol 2,4-cyclodiphosphate synthase" evidence="14">
    <location>
        <begin position="237"/>
        <end position="389"/>
    </location>
</feature>
<keyword evidence="12 14" id="KW-0456">Lyase</keyword>
<dbReference type="FunFam" id="3.90.550.10:FF:000003">
    <property type="entry name" value="2-C-methyl-D-erythritol 4-phosphate cytidylyltransferase"/>
    <property type="match status" value="1"/>
</dbReference>
<dbReference type="Gene3D" id="3.90.550.10">
    <property type="entry name" value="Spore Coat Polysaccharide Biosynthesis Protein SpsA, Chain A"/>
    <property type="match status" value="1"/>
</dbReference>
<dbReference type="Proteomes" id="UP000538196">
    <property type="component" value="Unassembled WGS sequence"/>
</dbReference>
<dbReference type="EC" id="2.7.7.60" evidence="14"/>
<comment type="cofactor">
    <cofactor evidence="3 14">
        <name>a divalent metal cation</name>
        <dbReference type="ChEBI" id="CHEBI:60240"/>
    </cofactor>
</comment>
<protein>
    <recommendedName>
        <fullName evidence="14">Bifunctional enzyme IspD/IspF</fullName>
    </recommendedName>
    <domain>
        <recommendedName>
            <fullName evidence="14">2-C-methyl-D-erythritol 4-phosphate cytidylyltransferase</fullName>
            <ecNumber evidence="14">2.7.7.60</ecNumber>
        </recommendedName>
        <alternativeName>
            <fullName evidence="14">4-diphosphocytidyl-2C-methyl-D-erythritol synthase</fullName>
        </alternativeName>
        <alternativeName>
            <fullName evidence="14">MEP cytidylyltransferase</fullName>
            <shortName evidence="14">MCT</shortName>
        </alternativeName>
    </domain>
    <domain>
        <recommendedName>
            <fullName evidence="14">2-C-methyl-D-erythritol 2,4-cyclodiphosphate synthase</fullName>
            <shortName evidence="14">MECDP-synthase</shortName>
            <shortName evidence="14">MECPP-synthase</shortName>
            <shortName evidence="14">MECPS</shortName>
            <ecNumber evidence="14">4.6.1.12</ecNumber>
        </recommendedName>
    </domain>
</protein>
<dbReference type="HAMAP" id="MF_00108">
    <property type="entry name" value="IspD"/>
    <property type="match status" value="1"/>
</dbReference>
<evidence type="ECO:0000256" key="14">
    <source>
        <dbReference type="HAMAP-Rule" id="MF_01520"/>
    </source>
</evidence>
<feature type="binding site" evidence="14">
    <location>
        <begin position="269"/>
        <end position="270"/>
    </location>
    <ligand>
        <name>4-CDP-2-C-methyl-D-erythritol 2-phosphate</name>
        <dbReference type="ChEBI" id="CHEBI:57919"/>
    </ligand>
</feature>
<dbReference type="PANTHER" id="PTHR32125">
    <property type="entry name" value="2-C-METHYL-D-ERYTHRITOL 4-PHOSPHATE CYTIDYLYLTRANSFERASE, CHLOROPLASTIC"/>
    <property type="match status" value="1"/>
</dbReference>
<evidence type="ECO:0000256" key="10">
    <source>
        <dbReference type="ARBA" id="ARBA00022723"/>
    </source>
</evidence>
<dbReference type="Pfam" id="PF01128">
    <property type="entry name" value="IspD"/>
    <property type="match status" value="1"/>
</dbReference>
<comment type="similarity">
    <text evidence="14">In the N-terminal section; belongs to the IspD/TarI cytidylyltransferase family. IspD subfamily.</text>
</comment>
<comment type="pathway">
    <text evidence="4 14">Isoprenoid biosynthesis; isopentenyl diphosphate biosynthesis via DXP pathway; isopentenyl diphosphate from 1-deoxy-D-xylulose 5-phosphate: step 4/6.</text>
</comment>
<dbReference type="GO" id="GO:0019288">
    <property type="term" value="P:isopentenyl diphosphate biosynthetic process, methylerythritol 4-phosphate pathway"/>
    <property type="evidence" value="ECO:0007669"/>
    <property type="project" value="UniProtKB-UniRule"/>
</dbReference>
<dbReference type="CDD" id="cd00554">
    <property type="entry name" value="MECDP_synthase"/>
    <property type="match status" value="1"/>
</dbReference>
<dbReference type="HAMAP" id="MF_01520">
    <property type="entry name" value="IspDF"/>
    <property type="match status" value="1"/>
</dbReference>
<dbReference type="InterPro" id="IPR029044">
    <property type="entry name" value="Nucleotide-diphossugar_trans"/>
</dbReference>
<evidence type="ECO:0000256" key="6">
    <source>
        <dbReference type="ARBA" id="ARBA00008480"/>
    </source>
</evidence>
<comment type="similarity">
    <text evidence="14">In the C-terminal section; belongs to the IspF family.</text>
</comment>
<comment type="function">
    <text evidence="14">Bifunctional enzyme that catalyzes the formation of 4-diphosphocytidyl-2-C-methyl-D-erythritol from CTP and 2-C-methyl-D-erythritol 4-phosphate (MEP) (IspD), and catalyzes the conversion of 4-diphosphocytidyl-2-C-methyl-D-erythritol 2-phosphate (CDP-ME2P) to 2-C-methyl-D-erythritol 2,4-cyclodiphosphate (ME-CPP) with a corresponding release of cytidine 5-monophosphate (CMP) (IspF).</text>
</comment>
<dbReference type="GO" id="GO:0016114">
    <property type="term" value="P:terpenoid biosynthetic process"/>
    <property type="evidence" value="ECO:0007669"/>
    <property type="project" value="InterPro"/>
</dbReference>
<evidence type="ECO:0000313" key="16">
    <source>
        <dbReference type="EMBL" id="MBB2969444.1"/>
    </source>
</evidence>
<sequence>MNSSIPDPRVAVVVVAAGSGTRLGAGLPKAFVRLAGRTLLERSLAAVRSLAEPVQTIVVAPRERVDEARALADATLGDLAPVVVVAGGDTRQQSVAAGLAALVPSAEIVLVHDAARALTPPSLFDAVVSAVRATGHGVIPGLPVSDTIKRVSGDGTVHETVDRSALSAIQTPQGFPRDQLLAAYAAAERDETDDAGLVAAAGHPVSVVPGDAHAFKITTAWDLRRAEELLGASAAPRTGFGSDTHAFDADAELWLAGLHWPGERGLAGHSDGDAVAHAIVDALLSAAGLGDIGSVFGTGDPRFADARGEVFLAETRRLVEEGGYRIGNVAAQIVGNRPIFSPRRAEAQEVLSAVLGAPVAVSATTTDGLGFTGRGEGVAVFATALLLPR</sequence>
<comment type="catalytic activity">
    <reaction evidence="2 14">
        <text>2-C-methyl-D-erythritol 4-phosphate + CTP + H(+) = 4-CDP-2-C-methyl-D-erythritol + diphosphate</text>
        <dbReference type="Rhea" id="RHEA:13429"/>
        <dbReference type="ChEBI" id="CHEBI:15378"/>
        <dbReference type="ChEBI" id="CHEBI:33019"/>
        <dbReference type="ChEBI" id="CHEBI:37563"/>
        <dbReference type="ChEBI" id="CHEBI:57823"/>
        <dbReference type="ChEBI" id="CHEBI:58262"/>
        <dbReference type="EC" id="2.7.7.60"/>
    </reaction>
</comment>
<evidence type="ECO:0000313" key="17">
    <source>
        <dbReference type="Proteomes" id="UP000538196"/>
    </source>
</evidence>
<dbReference type="FunFam" id="3.30.1330.50:FF:000003">
    <property type="entry name" value="2-C-methyl-D-erythritol 2,4-cyclodiphosphate synthase"/>
    <property type="match status" value="1"/>
</dbReference>
<dbReference type="UniPathway" id="UPA00056">
    <property type="reaction ID" value="UER00093"/>
</dbReference>
<feature type="binding site" evidence="14">
    <location>
        <position position="371"/>
    </location>
    <ligand>
        <name>4-CDP-2-C-methyl-D-erythritol 2-phosphate</name>
        <dbReference type="ChEBI" id="CHEBI:57919"/>
    </ligand>
</feature>
<dbReference type="EMBL" id="JACHVP010000007">
    <property type="protein sequence ID" value="MBB2969444.1"/>
    <property type="molecule type" value="Genomic_DNA"/>
</dbReference>
<comment type="pathway">
    <text evidence="5 14">Isoprenoid biosynthesis; isopentenyl diphosphate biosynthesis via DXP pathway; isopentenyl diphosphate from 1-deoxy-D-xylulose 5-phosphate: step 2/6.</text>
</comment>
<feature type="site" description="Transition state stabilizer" evidence="14">
    <location>
        <position position="365"/>
    </location>
</feature>
<keyword evidence="10 14" id="KW-0479">Metal-binding</keyword>
<dbReference type="AlphaFoldDB" id="A0A7W4YM95"/>
<dbReference type="InterPro" id="IPR026596">
    <property type="entry name" value="IspD/F"/>
</dbReference>
<dbReference type="InterPro" id="IPR020555">
    <property type="entry name" value="MECDP_synthase_CS"/>
</dbReference>
<name>A0A7W4YM95_LEIAQ</name>
<dbReference type="EC" id="4.6.1.12" evidence="14"/>
<dbReference type="PROSITE" id="PS01295">
    <property type="entry name" value="ISPD"/>
    <property type="match status" value="1"/>
</dbReference>
<feature type="binding site" evidence="14">
    <location>
        <position position="243"/>
    </location>
    <ligand>
        <name>a divalent metal cation</name>
        <dbReference type="ChEBI" id="CHEBI:60240"/>
    </ligand>
</feature>
<evidence type="ECO:0000256" key="4">
    <source>
        <dbReference type="ARBA" id="ARBA00004709"/>
    </source>
</evidence>
<evidence type="ECO:0000256" key="8">
    <source>
        <dbReference type="ARBA" id="ARBA00022679"/>
    </source>
</evidence>
<dbReference type="RefSeq" id="WP_183428941.1">
    <property type="nucleotide sequence ID" value="NZ_JACHVP010000007.1"/>
</dbReference>
<evidence type="ECO:0000256" key="7">
    <source>
        <dbReference type="ARBA" id="ARBA00009789"/>
    </source>
</evidence>
<dbReference type="InterPro" id="IPR018294">
    <property type="entry name" value="ISPD_synthase_CS"/>
</dbReference>
<dbReference type="InterPro" id="IPR001228">
    <property type="entry name" value="IspD"/>
</dbReference>
<feature type="domain" description="2-C-methyl-D-erythritol 2,4-cyclodiphosphate synthase" evidence="15">
    <location>
        <begin position="237"/>
        <end position="386"/>
    </location>
</feature>
<feature type="binding site" evidence="14">
    <location>
        <position position="374"/>
    </location>
    <ligand>
        <name>4-CDP-2-C-methyl-D-erythritol 2-phosphate</name>
        <dbReference type="ChEBI" id="CHEBI:57919"/>
    </ligand>
</feature>
<evidence type="ECO:0000256" key="3">
    <source>
        <dbReference type="ARBA" id="ARBA00001968"/>
    </source>
</evidence>
<evidence type="ECO:0000256" key="11">
    <source>
        <dbReference type="ARBA" id="ARBA00023229"/>
    </source>
</evidence>
<dbReference type="GO" id="GO:0008685">
    <property type="term" value="F:2-C-methyl-D-erythritol 2,4-cyclodiphosphate synthase activity"/>
    <property type="evidence" value="ECO:0007669"/>
    <property type="project" value="UniProtKB-UniRule"/>
</dbReference>
<dbReference type="InterPro" id="IPR034683">
    <property type="entry name" value="IspD/TarI"/>
</dbReference>
<gene>
    <name evidence="14" type="primary">ispDF</name>
    <name evidence="16" type="ORF">FHX33_004228</name>
</gene>
<proteinExistence type="inferred from homology"/>
<keyword evidence="8 14" id="KW-0808">Transferase</keyword>
<keyword evidence="11 14" id="KW-0414">Isoprene biosynthesis</keyword>
<dbReference type="PANTHER" id="PTHR32125:SF4">
    <property type="entry name" value="2-C-METHYL-D-ERYTHRITOL 4-PHOSPHATE CYTIDYLYLTRANSFERASE, CHLOROPLASTIC"/>
    <property type="match status" value="1"/>
</dbReference>
<keyword evidence="13 14" id="KW-0511">Multifunctional enzyme</keyword>
<evidence type="ECO:0000256" key="2">
    <source>
        <dbReference type="ARBA" id="ARBA00001282"/>
    </source>
</evidence>
<dbReference type="NCBIfam" id="TIGR00453">
    <property type="entry name" value="ispD"/>
    <property type="match status" value="1"/>
</dbReference>
<feature type="binding site" evidence="14">
    <location>
        <begin position="364"/>
        <end position="367"/>
    </location>
    <ligand>
        <name>4-CDP-2-C-methyl-D-erythritol 2-phosphate</name>
        <dbReference type="ChEBI" id="CHEBI:57919"/>
    </ligand>
</feature>
<dbReference type="SUPFAM" id="SSF69765">
    <property type="entry name" value="IpsF-like"/>
    <property type="match status" value="1"/>
</dbReference>
<dbReference type="SUPFAM" id="SSF53448">
    <property type="entry name" value="Nucleotide-diphospho-sugar transferases"/>
    <property type="match status" value="1"/>
</dbReference>
<dbReference type="InterPro" id="IPR036571">
    <property type="entry name" value="MECDP_synthase_sf"/>
</dbReference>
<dbReference type="PROSITE" id="PS01350">
    <property type="entry name" value="ISPF"/>
    <property type="match status" value="1"/>
</dbReference>
<feature type="region of interest" description="2-C-methyl-D-erythritol 4-phosphate cytidylyltransferase" evidence="14">
    <location>
        <begin position="1"/>
        <end position="236"/>
    </location>
</feature>
<keyword evidence="9 14" id="KW-0548">Nucleotidyltransferase</keyword>
<dbReference type="CDD" id="cd02516">
    <property type="entry name" value="CDP-ME_synthetase"/>
    <property type="match status" value="1"/>
</dbReference>
<evidence type="ECO:0000259" key="15">
    <source>
        <dbReference type="Pfam" id="PF02542"/>
    </source>
</evidence>
<comment type="similarity">
    <text evidence="6">Belongs to the IspF family.</text>
</comment>